<keyword evidence="5" id="KW-1185">Reference proteome</keyword>
<dbReference type="InterPro" id="IPR012816">
    <property type="entry name" value="NADAR"/>
</dbReference>
<dbReference type="Pfam" id="PF08719">
    <property type="entry name" value="NADAR"/>
    <property type="match status" value="1"/>
</dbReference>
<dbReference type="RefSeq" id="WP_379821813.1">
    <property type="nucleotide sequence ID" value="NZ_JBHUMD010000027.1"/>
</dbReference>
<feature type="domain" description="NADAR" evidence="3">
    <location>
        <begin position="24"/>
        <end position="181"/>
    </location>
</feature>
<sequence length="254" mass="30172">MPTNYSLDWLTDRYENGDSLKFIYFWGNTNNRNEISKACFSQWYESSFIVNDIKYKTAEHWMMAQKALLFNDEELFEKIVNCEKPGEAKDLGREIKNFNEEIWINERFDIVKNGNIHKFNQNCELGNFLLTTKDRILVEASPLDTIWGVGLSADNENINNIYLWKGTNLLGFALMEARDFLSKYGFFNPFETTFLPPWLKYQGESPESIFWRMGNGEEYIIQLVNYLDKLTETEEQLYKLTYPEPYEWKGWYNS</sequence>
<dbReference type="Proteomes" id="UP001597480">
    <property type="component" value="Unassembled WGS sequence"/>
</dbReference>
<evidence type="ECO:0000256" key="1">
    <source>
        <dbReference type="ARBA" id="ARBA00000022"/>
    </source>
</evidence>
<comment type="catalytic activity">
    <reaction evidence="2">
        <text>2,5-diamino-6-hydroxy-4-(5-phosphoribosylamino)-pyrimidine + H2O = 2,5,6-triamino-4-hydroxypyrimidine + D-ribose 5-phosphate</text>
        <dbReference type="Rhea" id="RHEA:23436"/>
        <dbReference type="ChEBI" id="CHEBI:15377"/>
        <dbReference type="ChEBI" id="CHEBI:58614"/>
        <dbReference type="ChEBI" id="CHEBI:78346"/>
        <dbReference type="ChEBI" id="CHEBI:137796"/>
    </reaction>
</comment>
<evidence type="ECO:0000313" key="5">
    <source>
        <dbReference type="Proteomes" id="UP001597480"/>
    </source>
</evidence>
<evidence type="ECO:0000313" key="4">
    <source>
        <dbReference type="EMBL" id="MFD2603170.1"/>
    </source>
</evidence>
<reference evidence="5" key="1">
    <citation type="journal article" date="2019" name="Int. J. Syst. Evol. Microbiol.">
        <title>The Global Catalogue of Microorganisms (GCM) 10K type strain sequencing project: providing services to taxonomists for standard genome sequencing and annotation.</title>
        <authorList>
            <consortium name="The Broad Institute Genomics Platform"/>
            <consortium name="The Broad Institute Genome Sequencing Center for Infectious Disease"/>
            <person name="Wu L."/>
            <person name="Ma J."/>
        </authorList>
    </citation>
    <scope>NUCLEOTIDE SEQUENCE [LARGE SCALE GENOMIC DNA]</scope>
    <source>
        <strain evidence="5">KCTC 42107</strain>
    </source>
</reference>
<dbReference type="EMBL" id="JBHUMD010000027">
    <property type="protein sequence ID" value="MFD2603170.1"/>
    <property type="molecule type" value="Genomic_DNA"/>
</dbReference>
<accession>A0ABW5NWC4</accession>
<name>A0ABW5NWC4_9FLAO</name>
<dbReference type="SUPFAM" id="SSF143990">
    <property type="entry name" value="YbiA-like"/>
    <property type="match status" value="1"/>
</dbReference>
<evidence type="ECO:0000256" key="2">
    <source>
        <dbReference type="ARBA" id="ARBA00000751"/>
    </source>
</evidence>
<protein>
    <submittedName>
        <fullName evidence="4">NADAR family protein</fullName>
    </submittedName>
</protein>
<dbReference type="CDD" id="cd15457">
    <property type="entry name" value="NADAR"/>
    <property type="match status" value="1"/>
</dbReference>
<dbReference type="Gene3D" id="1.10.357.40">
    <property type="entry name" value="YbiA-like"/>
    <property type="match status" value="1"/>
</dbReference>
<evidence type="ECO:0000259" key="3">
    <source>
        <dbReference type="Pfam" id="PF08719"/>
    </source>
</evidence>
<comment type="catalytic activity">
    <reaction evidence="1">
        <text>5-amino-6-(5-phospho-D-ribosylamino)uracil + H2O = 5,6-diaminouracil + D-ribose 5-phosphate</text>
        <dbReference type="Rhea" id="RHEA:55020"/>
        <dbReference type="ChEBI" id="CHEBI:15377"/>
        <dbReference type="ChEBI" id="CHEBI:46252"/>
        <dbReference type="ChEBI" id="CHEBI:58453"/>
        <dbReference type="ChEBI" id="CHEBI:78346"/>
    </reaction>
</comment>
<proteinExistence type="predicted"/>
<comment type="caution">
    <text evidence="4">The sequence shown here is derived from an EMBL/GenBank/DDBJ whole genome shotgun (WGS) entry which is preliminary data.</text>
</comment>
<dbReference type="InterPro" id="IPR037238">
    <property type="entry name" value="YbiA-like_sf"/>
</dbReference>
<organism evidence="4 5">
    <name type="scientific">Flavobacterium suzhouense</name>
    <dbReference type="NCBI Taxonomy" id="1529638"/>
    <lineage>
        <taxon>Bacteria</taxon>
        <taxon>Pseudomonadati</taxon>
        <taxon>Bacteroidota</taxon>
        <taxon>Flavobacteriia</taxon>
        <taxon>Flavobacteriales</taxon>
        <taxon>Flavobacteriaceae</taxon>
        <taxon>Flavobacterium</taxon>
    </lineage>
</organism>
<dbReference type="NCBIfam" id="TIGR02464">
    <property type="entry name" value="ribofla_fusion"/>
    <property type="match status" value="1"/>
</dbReference>
<gene>
    <name evidence="4" type="ORF">ACFSR3_13995</name>
</gene>